<dbReference type="HOGENOM" id="CLU_114446_1_0_9"/>
<dbReference type="RefSeq" id="WP_013281893.1">
    <property type="nucleotide sequence ID" value="NC_014387.1"/>
</dbReference>
<dbReference type="Proteomes" id="UP000001299">
    <property type="component" value="Chromosome 1"/>
</dbReference>
<evidence type="ECO:0000313" key="2">
    <source>
        <dbReference type="Proteomes" id="UP000001299"/>
    </source>
</evidence>
<organism evidence="1 2">
    <name type="scientific">Butyrivibrio proteoclasticus (strain ATCC 51982 / DSM 14932 / B316)</name>
    <name type="common">Clostridium proteoclasticum</name>
    <dbReference type="NCBI Taxonomy" id="515622"/>
    <lineage>
        <taxon>Bacteria</taxon>
        <taxon>Bacillati</taxon>
        <taxon>Bacillota</taxon>
        <taxon>Clostridia</taxon>
        <taxon>Lachnospirales</taxon>
        <taxon>Lachnospiraceae</taxon>
        <taxon>Butyrivibrio</taxon>
    </lineage>
</organism>
<accession>E0RVT2</accession>
<dbReference type="KEGG" id="bpb:bpr_I2507"/>
<gene>
    <name evidence="1" type="ordered locus">bpr_I2507</name>
</gene>
<proteinExistence type="predicted"/>
<name>E0RVT2_BUTPB</name>
<dbReference type="eggNOG" id="ENOG50332GR">
    <property type="taxonomic scope" value="Bacteria"/>
</dbReference>
<keyword evidence="2" id="KW-1185">Reference proteome</keyword>
<sequence>MSEAKQMLFARNLISICVDGIENADYQGCLWHQYSDDPIHFESATGMITTMDNLMDDWDFPQKGLDQREFSPKEHRIHRRNEVKDDELVIDKVQKRHGTRNIQGKRGKLDTFIVHVAYRQNATWQGQVVVASTNEKISFSSAMELLRIMDKSLPIE</sequence>
<protein>
    <submittedName>
        <fullName evidence="1">Uncharacterized protein</fullName>
    </submittedName>
</protein>
<dbReference type="EMBL" id="CP001810">
    <property type="protein sequence ID" value="ADL35240.1"/>
    <property type="molecule type" value="Genomic_DNA"/>
</dbReference>
<dbReference type="STRING" id="515622.bpr_I2507"/>
<evidence type="ECO:0000313" key="1">
    <source>
        <dbReference type="EMBL" id="ADL35240.1"/>
    </source>
</evidence>
<dbReference type="AlphaFoldDB" id="E0RVT2"/>
<reference evidence="1 2" key="1">
    <citation type="journal article" date="2010" name="PLoS ONE">
        <title>The glycobiome of the rumen bacterium Butyrivibrio proteoclasticus B316(T) highlights adaptation to a polysaccharide-rich environment.</title>
        <authorList>
            <person name="Kelly W.J."/>
            <person name="Leahy S.C."/>
            <person name="Altermann E."/>
            <person name="Yeoman C.J."/>
            <person name="Dunne J.C."/>
            <person name="Kong Z."/>
            <person name="Pacheco D.M."/>
            <person name="Li D."/>
            <person name="Noel S.J."/>
            <person name="Moon C.D."/>
            <person name="Cookson A.L."/>
            <person name="Attwood G.T."/>
        </authorList>
    </citation>
    <scope>NUCLEOTIDE SEQUENCE [LARGE SCALE GENOMIC DNA]</scope>
    <source>
        <strain evidence="2">ATCC 51982 / DSM 14932 / B316</strain>
    </source>
</reference>